<reference evidence="1" key="1">
    <citation type="journal article" date="2012" name="Nature">
        <title>The tomato genome sequence provides insights into fleshy fruit evolution.</title>
        <authorList>
            <consortium name="Tomato Genome Consortium"/>
        </authorList>
    </citation>
    <scope>NUCLEOTIDE SEQUENCE [LARGE SCALE GENOMIC DNA]</scope>
    <source>
        <strain evidence="1">cv. Heinz 1706</strain>
    </source>
</reference>
<organism evidence="1">
    <name type="scientific">Solanum lycopersicum</name>
    <name type="common">Tomato</name>
    <name type="synonym">Lycopersicon esculentum</name>
    <dbReference type="NCBI Taxonomy" id="4081"/>
    <lineage>
        <taxon>Eukaryota</taxon>
        <taxon>Viridiplantae</taxon>
        <taxon>Streptophyta</taxon>
        <taxon>Embryophyta</taxon>
        <taxon>Tracheophyta</taxon>
        <taxon>Spermatophyta</taxon>
        <taxon>Magnoliopsida</taxon>
        <taxon>eudicotyledons</taxon>
        <taxon>Gunneridae</taxon>
        <taxon>Pentapetalae</taxon>
        <taxon>asterids</taxon>
        <taxon>lamiids</taxon>
        <taxon>Solanales</taxon>
        <taxon>Solanaceae</taxon>
        <taxon>Solanoideae</taxon>
        <taxon>Solaneae</taxon>
        <taxon>Solanum</taxon>
        <taxon>Solanum subgen. Lycopersicon</taxon>
    </lineage>
</organism>
<dbReference type="OMA" id="WTNEIAK"/>
<dbReference type="InParanoid" id="A0A3Q7JBR4"/>
<proteinExistence type="predicted"/>
<dbReference type="PaxDb" id="4081-Solyc10g050990.1.1"/>
<sequence length="69" mass="7806">MSGLVDMWTNEVQNRNKTDKNEAIVDTRKGSSELVREKYEKCVSLLSKFNKSMNYSEASVAMIVDCVSP</sequence>
<dbReference type="EnsemblPlants" id="Solyc10g050990.1.1">
    <property type="protein sequence ID" value="Solyc10g050990.1.1.1"/>
    <property type="gene ID" value="Solyc10g050990.1"/>
</dbReference>
<accession>A0A3Q7JBR4</accession>
<name>A0A3Q7JBR4_SOLLC</name>
<dbReference type="Proteomes" id="UP000004994">
    <property type="component" value="Chromosome 10"/>
</dbReference>
<keyword evidence="2" id="KW-1185">Reference proteome</keyword>
<dbReference type="Gramene" id="Solyc10g050990.1.1">
    <property type="protein sequence ID" value="Solyc10g050990.1.1.1"/>
    <property type="gene ID" value="Solyc10g050990.1"/>
</dbReference>
<protein>
    <submittedName>
        <fullName evidence="1">Uncharacterized protein</fullName>
    </submittedName>
</protein>
<reference evidence="1" key="2">
    <citation type="submission" date="2019-01" db="UniProtKB">
        <authorList>
            <consortium name="EnsemblPlants"/>
        </authorList>
    </citation>
    <scope>IDENTIFICATION</scope>
    <source>
        <strain evidence="1">cv. Heinz 1706</strain>
    </source>
</reference>
<evidence type="ECO:0000313" key="2">
    <source>
        <dbReference type="Proteomes" id="UP000004994"/>
    </source>
</evidence>
<dbReference type="PANTHER" id="PTHR38222:SF1">
    <property type="entry name" value="TFIIS N-TERMINAL DOMAIN-CONTAINING PROTEIN"/>
    <property type="match status" value="1"/>
</dbReference>
<dbReference type="AlphaFoldDB" id="A0A3Q7JBR4"/>
<evidence type="ECO:0000313" key="1">
    <source>
        <dbReference type="EnsemblPlants" id="Solyc10g050990.1.1.1"/>
    </source>
</evidence>
<dbReference type="PANTHER" id="PTHR38222">
    <property type="entry name" value="TFIIS N-TERMINAL DOMAIN-CONTAINING PROTEIN"/>
    <property type="match status" value="1"/>
</dbReference>